<dbReference type="PANTHER" id="PTHR11715:SF3">
    <property type="entry name" value="GLYCINE CLEAVAGE SYSTEM H PROTEIN-RELATED"/>
    <property type="match status" value="1"/>
</dbReference>
<dbReference type="PANTHER" id="PTHR11715">
    <property type="entry name" value="GLYCINE CLEAVAGE SYSTEM H PROTEIN"/>
    <property type="match status" value="1"/>
</dbReference>
<dbReference type="GO" id="GO:0005960">
    <property type="term" value="C:glycine cleavage complex"/>
    <property type="evidence" value="ECO:0007669"/>
    <property type="project" value="UniProtKB-UniRule"/>
</dbReference>
<dbReference type="GO" id="GO:0009249">
    <property type="term" value="P:protein lipoylation"/>
    <property type="evidence" value="ECO:0007669"/>
    <property type="project" value="TreeGrafter"/>
</dbReference>
<comment type="caution">
    <text evidence="7">The sequence shown here is derived from an EMBL/GenBank/DDBJ whole genome shotgun (WGS) entry which is preliminary data.</text>
</comment>
<dbReference type="OrthoDB" id="10264154at2759"/>
<dbReference type="Pfam" id="PF01597">
    <property type="entry name" value="GCV_H"/>
    <property type="match status" value="1"/>
</dbReference>
<dbReference type="NCBIfam" id="TIGR00527">
    <property type="entry name" value="gcvH"/>
    <property type="match status" value="1"/>
</dbReference>
<dbReference type="GO" id="GO:0019464">
    <property type="term" value="P:glycine decarboxylation via glycine cleavage system"/>
    <property type="evidence" value="ECO:0007669"/>
    <property type="project" value="UniProtKB-UniRule"/>
</dbReference>
<evidence type="ECO:0000259" key="6">
    <source>
        <dbReference type="PROSITE" id="PS50968"/>
    </source>
</evidence>
<evidence type="ECO:0000313" key="8">
    <source>
        <dbReference type="Proteomes" id="UP000253472"/>
    </source>
</evidence>
<dbReference type="SUPFAM" id="SSF51230">
    <property type="entry name" value="Single hybrid motif"/>
    <property type="match status" value="1"/>
</dbReference>
<proteinExistence type="inferred from homology"/>
<dbReference type="STRING" id="5486.A0A367YE97"/>
<accession>A0A367YE97</accession>
<evidence type="ECO:0000256" key="5">
    <source>
        <dbReference type="RuleBase" id="RU364055"/>
    </source>
</evidence>
<evidence type="ECO:0000313" key="7">
    <source>
        <dbReference type="EMBL" id="RCK64185.1"/>
    </source>
</evidence>
<dbReference type="InterPro" id="IPR033753">
    <property type="entry name" value="GCV_H/Fam206"/>
</dbReference>
<evidence type="ECO:0000256" key="1">
    <source>
        <dbReference type="ARBA" id="ARBA00009249"/>
    </source>
</evidence>
<comment type="similarity">
    <text evidence="1 5">Belongs to the GcvH family.</text>
</comment>
<dbReference type="NCBIfam" id="NF002270">
    <property type="entry name" value="PRK01202.1"/>
    <property type="match status" value="1"/>
</dbReference>
<comment type="subcellular location">
    <subcellularLocation>
        <location evidence="5">Mitochondrion</location>
    </subcellularLocation>
</comment>
<dbReference type="EMBL" id="QLNQ01000023">
    <property type="protein sequence ID" value="RCK64185.1"/>
    <property type="molecule type" value="Genomic_DNA"/>
</dbReference>
<keyword evidence="5" id="KW-0496">Mitochondrion</keyword>
<protein>
    <recommendedName>
        <fullName evidence="5">Glycine cleavage system H protein</fullName>
    </recommendedName>
</protein>
<evidence type="ECO:0000256" key="3">
    <source>
        <dbReference type="ARBA" id="ARBA00022946"/>
    </source>
</evidence>
<keyword evidence="3 5" id="KW-0809">Transit peptide</keyword>
<dbReference type="GO" id="GO:0005739">
    <property type="term" value="C:mitochondrion"/>
    <property type="evidence" value="ECO:0007669"/>
    <property type="project" value="UniProtKB-SubCell"/>
</dbReference>
<dbReference type="CDD" id="cd06848">
    <property type="entry name" value="GCS_H"/>
    <property type="match status" value="1"/>
</dbReference>
<dbReference type="InterPro" id="IPR000089">
    <property type="entry name" value="Biotin_lipoyl"/>
</dbReference>
<keyword evidence="2 4" id="KW-0450">Lipoyl</keyword>
<evidence type="ECO:0000256" key="4">
    <source>
        <dbReference type="PIRSR" id="PIRSR617453-50"/>
    </source>
</evidence>
<dbReference type="Gene3D" id="2.40.50.100">
    <property type="match status" value="1"/>
</dbReference>
<dbReference type="AlphaFoldDB" id="A0A367YE97"/>
<dbReference type="Proteomes" id="UP000253472">
    <property type="component" value="Unassembled WGS sequence"/>
</dbReference>
<sequence>MIRTLFRPATFRLATASTTPVSLRAFSTFPARFQLLNKNDHLFKYLHEKTPVVTKFTEDHEWVNLYDDDSAFVGITQYAAQALGDVTYVDLPEVGERVTKGEPFGSVESVKSSADVYSPVDGEVVGVNVGLESEPGTLNHDPTVEGWIVHIKLDDAKQITESETLLDEAQYVKFVEEEEDH</sequence>
<name>A0A367YE97_9ASCO</name>
<dbReference type="InterPro" id="IPR011053">
    <property type="entry name" value="Single_hybrid_motif"/>
</dbReference>
<comment type="cofactor">
    <cofactor evidence="5">
        <name>(R)-lipoate</name>
        <dbReference type="ChEBI" id="CHEBI:83088"/>
    </cofactor>
    <text evidence="5">Binds 1 lipoyl cofactor covalently.</text>
</comment>
<comment type="subunit">
    <text evidence="5">The glycine cleavage system is composed of four proteins: P, T, L and H.</text>
</comment>
<keyword evidence="8" id="KW-1185">Reference proteome</keyword>
<dbReference type="PROSITE" id="PS50968">
    <property type="entry name" value="BIOTINYL_LIPOYL"/>
    <property type="match status" value="1"/>
</dbReference>
<dbReference type="InterPro" id="IPR017453">
    <property type="entry name" value="GCV_H_sub"/>
</dbReference>
<reference evidence="7 8" key="1">
    <citation type="submission" date="2018-06" db="EMBL/GenBank/DDBJ databases">
        <title>Whole genome sequencing of Candida tropicalis (genome annotated by CSBL at Korea University).</title>
        <authorList>
            <person name="Ahn J."/>
        </authorList>
    </citation>
    <scope>NUCLEOTIDE SEQUENCE [LARGE SCALE GENOMIC DNA]</scope>
    <source>
        <strain evidence="7 8">ATCC 20962</strain>
    </source>
</reference>
<evidence type="ECO:0000256" key="2">
    <source>
        <dbReference type="ARBA" id="ARBA00022823"/>
    </source>
</evidence>
<feature type="domain" description="Lipoyl-binding" evidence="6">
    <location>
        <begin position="70"/>
        <end position="152"/>
    </location>
</feature>
<dbReference type="InterPro" id="IPR002930">
    <property type="entry name" value="GCV_H"/>
</dbReference>
<dbReference type="PROSITE" id="PS00189">
    <property type="entry name" value="LIPOYL"/>
    <property type="match status" value="1"/>
</dbReference>
<gene>
    <name evidence="7" type="primary">GCV3_1</name>
    <name evidence="7" type="ORF">Cantr_10748</name>
</gene>
<dbReference type="InterPro" id="IPR003016">
    <property type="entry name" value="2-oxoA_DH_lipoyl-BS"/>
</dbReference>
<organism evidence="7 8">
    <name type="scientific">Candida viswanathii</name>
    <dbReference type="NCBI Taxonomy" id="5486"/>
    <lineage>
        <taxon>Eukaryota</taxon>
        <taxon>Fungi</taxon>
        <taxon>Dikarya</taxon>
        <taxon>Ascomycota</taxon>
        <taxon>Saccharomycotina</taxon>
        <taxon>Pichiomycetes</taxon>
        <taxon>Debaryomycetaceae</taxon>
        <taxon>Candida/Lodderomyces clade</taxon>
        <taxon>Candida</taxon>
    </lineage>
</organism>
<feature type="modified residue" description="N6-lipoyllysine" evidence="4">
    <location>
        <position position="111"/>
    </location>
</feature>
<dbReference type="HAMAP" id="MF_00272">
    <property type="entry name" value="GcvH"/>
    <property type="match status" value="1"/>
</dbReference>
<comment type="function">
    <text evidence="5">The H protein shuttles the methylamine group of glycine from the P protein to the T protein.</text>
</comment>